<dbReference type="Pfam" id="PF02775">
    <property type="entry name" value="TPP_enzyme_C"/>
    <property type="match status" value="1"/>
</dbReference>
<comment type="similarity">
    <text evidence="1 3">Belongs to the TPP enzyme family.</text>
</comment>
<reference evidence="7 8" key="1">
    <citation type="submission" date="2019-02" db="EMBL/GenBank/DDBJ databases">
        <authorList>
            <person name="Sun L."/>
            <person name="Pan D."/>
            <person name="Wu X."/>
        </authorList>
    </citation>
    <scope>NUCLEOTIDE SEQUENCE [LARGE SCALE GENOMIC DNA]</scope>
    <source>
        <strain evidence="7 8">JW-1</strain>
    </source>
</reference>
<dbReference type="AlphaFoldDB" id="A0A4P6KF79"/>
<dbReference type="Gene3D" id="3.40.50.970">
    <property type="match status" value="2"/>
</dbReference>
<dbReference type="PANTHER" id="PTHR18968:SF13">
    <property type="entry name" value="ACETOLACTATE SYNTHASE CATALYTIC SUBUNIT, MITOCHONDRIAL"/>
    <property type="match status" value="1"/>
</dbReference>
<dbReference type="CDD" id="cd00568">
    <property type="entry name" value="TPP_enzymes"/>
    <property type="match status" value="1"/>
</dbReference>
<dbReference type="Gene3D" id="3.40.50.1220">
    <property type="entry name" value="TPP-binding domain"/>
    <property type="match status" value="1"/>
</dbReference>
<keyword evidence="8" id="KW-1185">Reference proteome</keyword>
<dbReference type="EMBL" id="CP035806">
    <property type="protein sequence ID" value="QBE48084.1"/>
    <property type="molecule type" value="Genomic_DNA"/>
</dbReference>
<dbReference type="Pfam" id="PF00205">
    <property type="entry name" value="TPP_enzyme_M"/>
    <property type="match status" value="1"/>
</dbReference>
<proteinExistence type="inferred from homology"/>
<dbReference type="PANTHER" id="PTHR18968">
    <property type="entry name" value="THIAMINE PYROPHOSPHATE ENZYMES"/>
    <property type="match status" value="1"/>
</dbReference>
<evidence type="ECO:0000313" key="7">
    <source>
        <dbReference type="EMBL" id="QBE48084.1"/>
    </source>
</evidence>
<dbReference type="Pfam" id="PF02776">
    <property type="entry name" value="TPP_enzyme_N"/>
    <property type="match status" value="1"/>
</dbReference>
<dbReference type="SUPFAM" id="SSF52518">
    <property type="entry name" value="Thiamin diphosphate-binding fold (THDP-binding)"/>
    <property type="match status" value="2"/>
</dbReference>
<evidence type="ECO:0000259" key="6">
    <source>
        <dbReference type="Pfam" id="PF02776"/>
    </source>
</evidence>
<dbReference type="InterPro" id="IPR045229">
    <property type="entry name" value="TPP_enz"/>
</dbReference>
<dbReference type="GO" id="GO:0009099">
    <property type="term" value="P:L-valine biosynthetic process"/>
    <property type="evidence" value="ECO:0007669"/>
    <property type="project" value="TreeGrafter"/>
</dbReference>
<evidence type="ECO:0000256" key="1">
    <source>
        <dbReference type="ARBA" id="ARBA00007812"/>
    </source>
</evidence>
<dbReference type="InterPro" id="IPR011766">
    <property type="entry name" value="TPP_enzyme_TPP-bd"/>
</dbReference>
<keyword evidence="2 3" id="KW-0786">Thiamine pyrophosphate</keyword>
<dbReference type="KEGG" id="ltr:EVS81_03935"/>
<dbReference type="GO" id="GO:0000287">
    <property type="term" value="F:magnesium ion binding"/>
    <property type="evidence" value="ECO:0007669"/>
    <property type="project" value="InterPro"/>
</dbReference>
<dbReference type="InterPro" id="IPR029035">
    <property type="entry name" value="DHS-like_NAD/FAD-binding_dom"/>
</dbReference>
<evidence type="ECO:0000259" key="4">
    <source>
        <dbReference type="Pfam" id="PF00205"/>
    </source>
</evidence>
<dbReference type="GO" id="GO:0050660">
    <property type="term" value="F:flavin adenine dinucleotide binding"/>
    <property type="evidence" value="ECO:0007669"/>
    <property type="project" value="TreeGrafter"/>
</dbReference>
<evidence type="ECO:0000256" key="2">
    <source>
        <dbReference type="ARBA" id="ARBA00023052"/>
    </source>
</evidence>
<dbReference type="GO" id="GO:0009097">
    <property type="term" value="P:isoleucine biosynthetic process"/>
    <property type="evidence" value="ECO:0007669"/>
    <property type="project" value="TreeGrafter"/>
</dbReference>
<dbReference type="GO" id="GO:0005948">
    <property type="term" value="C:acetolactate synthase complex"/>
    <property type="evidence" value="ECO:0007669"/>
    <property type="project" value="TreeGrafter"/>
</dbReference>
<dbReference type="Proteomes" id="UP000289260">
    <property type="component" value="Chromosome"/>
</dbReference>
<dbReference type="OrthoDB" id="3203527at2"/>
<evidence type="ECO:0000259" key="5">
    <source>
        <dbReference type="Pfam" id="PF02775"/>
    </source>
</evidence>
<feature type="domain" description="Thiamine pyrophosphate enzyme TPP-binding" evidence="5">
    <location>
        <begin position="424"/>
        <end position="569"/>
    </location>
</feature>
<dbReference type="GO" id="GO:0003984">
    <property type="term" value="F:acetolactate synthase activity"/>
    <property type="evidence" value="ECO:0007669"/>
    <property type="project" value="TreeGrafter"/>
</dbReference>
<dbReference type="InterPro" id="IPR012001">
    <property type="entry name" value="Thiamin_PyroP_enz_TPP-bd_dom"/>
</dbReference>
<protein>
    <submittedName>
        <fullName evidence="7">Thiamine pyrophosphate-binding protein</fullName>
    </submittedName>
</protein>
<feature type="domain" description="Thiamine pyrophosphate enzyme N-terminal TPP-binding" evidence="6">
    <location>
        <begin position="42"/>
        <end position="146"/>
    </location>
</feature>
<dbReference type="SUPFAM" id="SSF52467">
    <property type="entry name" value="DHS-like NAD/FAD-binding domain"/>
    <property type="match status" value="1"/>
</dbReference>
<dbReference type="InterPro" id="IPR012000">
    <property type="entry name" value="Thiamin_PyroP_enz_cen_dom"/>
</dbReference>
<gene>
    <name evidence="7" type="ORF">EVS81_03935</name>
</gene>
<dbReference type="CDD" id="cd07035">
    <property type="entry name" value="TPP_PYR_POX_like"/>
    <property type="match status" value="1"/>
</dbReference>
<sequence>MPLLLSAIRARHRRVHHLAIAHLVRGLAPNSERNPMHAEIPVAHIVGRTLAVRGVDTVYGVVGSGNYEATSALRGGGARFIAARHEGAAVSMADAHHRASGRIAAVTVHQGPGLTNALTALGEAAKSGVPLVVLAGAAAASARRSNFLVNQEALAVSVGAGVETLTSPETAAADTARAHQRAREEMRPIVLNMPIDLQEVGVAFDPAGIPAPRERTHALPATDALDRAVAELRHATRPVIVAGRGAWLSGAGATLSRLAERLNAPLMTSAMALGMFAGDPRDRGICGGFSDPQGVETLESADLLLAVGASLTSWTTRGGSVFAAHQRIIRVDSSPTSIDAGVSHETLLHGDADATARALLDRLGGETPRSTALRLRAESRDPEPRTGAPTTRTTRAVSGWVDADAATVLLDTMLPEQRTLVVDGGHFIGWPVRGIRVPDPSGFIFSSAGFQSIGLGMGSAVGAAIARPDRLTVLATGDGGYQMAISELETMIRLQLPILVAVYNDAAYGAEVHHFGPDEPFVDQVRFPAVDIAAAAAGAGATGLTVTTLEALERVKPWMEDPRGPLVLDMRIDPSVSGPWAEQDFLRH</sequence>
<dbReference type="InterPro" id="IPR029061">
    <property type="entry name" value="THDP-binding"/>
</dbReference>
<accession>A0A4P6KF79</accession>
<evidence type="ECO:0000313" key="8">
    <source>
        <dbReference type="Proteomes" id="UP000289260"/>
    </source>
</evidence>
<organism evidence="7 8">
    <name type="scientific">Leucobacter triazinivorans</name>
    <dbReference type="NCBI Taxonomy" id="1784719"/>
    <lineage>
        <taxon>Bacteria</taxon>
        <taxon>Bacillati</taxon>
        <taxon>Actinomycetota</taxon>
        <taxon>Actinomycetes</taxon>
        <taxon>Micrococcales</taxon>
        <taxon>Microbacteriaceae</taxon>
        <taxon>Leucobacter</taxon>
    </lineage>
</organism>
<evidence type="ECO:0000256" key="3">
    <source>
        <dbReference type="RuleBase" id="RU362132"/>
    </source>
</evidence>
<name>A0A4P6KF79_9MICO</name>
<dbReference type="GO" id="GO:0030976">
    <property type="term" value="F:thiamine pyrophosphate binding"/>
    <property type="evidence" value="ECO:0007669"/>
    <property type="project" value="InterPro"/>
</dbReference>
<feature type="domain" description="Thiamine pyrophosphate enzyme central" evidence="4">
    <location>
        <begin position="225"/>
        <end position="359"/>
    </location>
</feature>